<feature type="region of interest" description="Disordered" evidence="1">
    <location>
        <begin position="1"/>
        <end position="32"/>
    </location>
</feature>
<evidence type="ECO:0000313" key="3">
    <source>
        <dbReference type="Proteomes" id="UP000256970"/>
    </source>
</evidence>
<protein>
    <submittedName>
        <fullName evidence="2">Uncharacterized protein</fullName>
    </submittedName>
</protein>
<sequence>MAPQNLGQGVALSAHPHLPSSTSSSSDLHSSHPAAPGLLLDLSSRSNAAAEASVLLGEVCGSAFLACARIKLCWMSPYHSSSIAGLPGHIQFMLVQLDGTAAAAARTC</sequence>
<gene>
    <name evidence="2" type="ORF">BQ4739_LOCUS18454</name>
</gene>
<proteinExistence type="predicted"/>
<dbReference type="AlphaFoldDB" id="A0A383WKZ7"/>
<accession>A0A383WKZ7</accession>
<evidence type="ECO:0000313" key="2">
    <source>
        <dbReference type="EMBL" id="SZX78137.1"/>
    </source>
</evidence>
<evidence type="ECO:0000256" key="1">
    <source>
        <dbReference type="SAM" id="MobiDB-lite"/>
    </source>
</evidence>
<reference evidence="2 3" key="1">
    <citation type="submission" date="2016-10" db="EMBL/GenBank/DDBJ databases">
        <authorList>
            <person name="Cai Z."/>
        </authorList>
    </citation>
    <scope>NUCLEOTIDE SEQUENCE [LARGE SCALE GENOMIC DNA]</scope>
</reference>
<feature type="compositionally biased region" description="Low complexity" evidence="1">
    <location>
        <begin position="12"/>
        <end position="32"/>
    </location>
</feature>
<name>A0A383WKZ7_TETOB</name>
<organism evidence="2 3">
    <name type="scientific">Tetradesmus obliquus</name>
    <name type="common">Green alga</name>
    <name type="synonym">Acutodesmus obliquus</name>
    <dbReference type="NCBI Taxonomy" id="3088"/>
    <lineage>
        <taxon>Eukaryota</taxon>
        <taxon>Viridiplantae</taxon>
        <taxon>Chlorophyta</taxon>
        <taxon>core chlorophytes</taxon>
        <taxon>Chlorophyceae</taxon>
        <taxon>CS clade</taxon>
        <taxon>Sphaeropleales</taxon>
        <taxon>Scenedesmaceae</taxon>
        <taxon>Tetradesmus</taxon>
    </lineage>
</organism>
<keyword evidence="3" id="KW-1185">Reference proteome</keyword>
<dbReference type="Proteomes" id="UP000256970">
    <property type="component" value="Unassembled WGS sequence"/>
</dbReference>
<dbReference type="EMBL" id="FNXT01001305">
    <property type="protein sequence ID" value="SZX78137.1"/>
    <property type="molecule type" value="Genomic_DNA"/>
</dbReference>